<dbReference type="InterPro" id="IPR007627">
    <property type="entry name" value="RNA_pol_sigma70_r2"/>
</dbReference>
<keyword evidence="2" id="KW-0805">Transcription regulation</keyword>
<evidence type="ECO:0000256" key="1">
    <source>
        <dbReference type="ARBA" id="ARBA00010641"/>
    </source>
</evidence>
<evidence type="ECO:0000313" key="7">
    <source>
        <dbReference type="EMBL" id="MDV2883949.1"/>
    </source>
</evidence>
<reference evidence="7" key="1">
    <citation type="submission" date="2023-10" db="EMBL/GenBank/DDBJ databases">
        <title>Screening of Alkalihalophilus pseudofirmusBZ-TG-HK211 and Its Alleviation of Salt Stress on Rapeseed Growth.</title>
        <authorList>
            <person name="Zhao B."/>
            <person name="Guo T."/>
        </authorList>
    </citation>
    <scope>NUCLEOTIDE SEQUENCE</scope>
    <source>
        <strain evidence="7">BZ-TG-HK211</strain>
    </source>
</reference>
<accession>A0AAJ2KZM5</accession>
<dbReference type="Gene3D" id="1.10.1740.10">
    <property type="match status" value="1"/>
</dbReference>
<dbReference type="GO" id="GO:0003677">
    <property type="term" value="F:DNA binding"/>
    <property type="evidence" value="ECO:0007669"/>
    <property type="project" value="InterPro"/>
</dbReference>
<feature type="domain" description="RNA polymerase sigma-70 region 2" evidence="5">
    <location>
        <begin position="12"/>
        <end position="78"/>
    </location>
</feature>
<evidence type="ECO:0000259" key="6">
    <source>
        <dbReference type="Pfam" id="PF08281"/>
    </source>
</evidence>
<dbReference type="Gene3D" id="1.10.10.10">
    <property type="entry name" value="Winged helix-like DNA-binding domain superfamily/Winged helix DNA-binding domain"/>
    <property type="match status" value="1"/>
</dbReference>
<feature type="domain" description="RNA polymerase sigma factor 70 region 4 type 2" evidence="6">
    <location>
        <begin position="113"/>
        <end position="160"/>
    </location>
</feature>
<dbReference type="SUPFAM" id="SSF88946">
    <property type="entry name" value="Sigma2 domain of RNA polymerase sigma factors"/>
    <property type="match status" value="1"/>
</dbReference>
<evidence type="ECO:0000256" key="4">
    <source>
        <dbReference type="ARBA" id="ARBA00023163"/>
    </source>
</evidence>
<comment type="caution">
    <text evidence="7">The sequence shown here is derived from an EMBL/GenBank/DDBJ whole genome shotgun (WGS) entry which is preliminary data.</text>
</comment>
<dbReference type="PANTHER" id="PTHR43133:SF60">
    <property type="entry name" value="RNA POLYMERASE SIGMA FACTOR SIGV"/>
    <property type="match status" value="1"/>
</dbReference>
<dbReference type="SUPFAM" id="SSF88659">
    <property type="entry name" value="Sigma3 and sigma4 domains of RNA polymerase sigma factors"/>
    <property type="match status" value="1"/>
</dbReference>
<dbReference type="InterPro" id="IPR036388">
    <property type="entry name" value="WH-like_DNA-bd_sf"/>
</dbReference>
<dbReference type="GO" id="GO:0006352">
    <property type="term" value="P:DNA-templated transcription initiation"/>
    <property type="evidence" value="ECO:0007669"/>
    <property type="project" value="InterPro"/>
</dbReference>
<dbReference type="Pfam" id="PF04542">
    <property type="entry name" value="Sigma70_r2"/>
    <property type="match status" value="1"/>
</dbReference>
<evidence type="ECO:0000259" key="5">
    <source>
        <dbReference type="Pfam" id="PF04542"/>
    </source>
</evidence>
<proteinExistence type="inferred from homology"/>
<protein>
    <submittedName>
        <fullName evidence="7">RNA polymerase sigma factor</fullName>
    </submittedName>
</protein>
<dbReference type="NCBIfam" id="TIGR02937">
    <property type="entry name" value="sigma70-ECF"/>
    <property type="match status" value="1"/>
</dbReference>
<dbReference type="InterPro" id="IPR013324">
    <property type="entry name" value="RNA_pol_sigma_r3/r4-like"/>
</dbReference>
<dbReference type="Proteomes" id="UP001285636">
    <property type="component" value="Unassembled WGS sequence"/>
</dbReference>
<keyword evidence="4" id="KW-0804">Transcription</keyword>
<dbReference type="InterPro" id="IPR013325">
    <property type="entry name" value="RNA_pol_sigma_r2"/>
</dbReference>
<organism evidence="7 8">
    <name type="scientific">Alkalihalophilus pseudofirmus</name>
    <name type="common">Bacillus pseudofirmus</name>
    <dbReference type="NCBI Taxonomy" id="79885"/>
    <lineage>
        <taxon>Bacteria</taxon>
        <taxon>Bacillati</taxon>
        <taxon>Bacillota</taxon>
        <taxon>Bacilli</taxon>
        <taxon>Bacillales</taxon>
        <taxon>Bacillaceae</taxon>
        <taxon>Alkalihalophilus</taxon>
    </lineage>
</organism>
<keyword evidence="3" id="KW-0731">Sigma factor</keyword>
<gene>
    <name evidence="7" type="ORF">RYX45_02060</name>
</gene>
<evidence type="ECO:0000256" key="3">
    <source>
        <dbReference type="ARBA" id="ARBA00023082"/>
    </source>
</evidence>
<dbReference type="RefSeq" id="WP_323465747.1">
    <property type="nucleotide sequence ID" value="NZ_CP144224.1"/>
</dbReference>
<dbReference type="InterPro" id="IPR039425">
    <property type="entry name" value="RNA_pol_sigma-70-like"/>
</dbReference>
<comment type="similarity">
    <text evidence="1">Belongs to the sigma-70 factor family. ECF subfamily.</text>
</comment>
<name>A0AAJ2KZM5_ALKPS</name>
<dbReference type="PANTHER" id="PTHR43133">
    <property type="entry name" value="RNA POLYMERASE ECF-TYPE SIGMA FACTO"/>
    <property type="match status" value="1"/>
</dbReference>
<dbReference type="EMBL" id="JAWJAY010000001">
    <property type="protein sequence ID" value="MDV2883949.1"/>
    <property type="molecule type" value="Genomic_DNA"/>
</dbReference>
<sequence>MKKTEEEIQHIYRLYFTDVYRFLAAFTYDQHEVEDLTQEVFIRLFKSLSSFRGESELKTWLFSIAKHVAIDYSKKRKRQKIIQEQLFKYIPSISKSPEDLYTSKEDVNSLYVASKELKHTYKAVIILRGIQECSIAETASIMGWSESKVKVTYHRAIKKLKINILELNSEIEERWV</sequence>
<dbReference type="GO" id="GO:0016987">
    <property type="term" value="F:sigma factor activity"/>
    <property type="evidence" value="ECO:0007669"/>
    <property type="project" value="UniProtKB-KW"/>
</dbReference>
<dbReference type="InterPro" id="IPR013249">
    <property type="entry name" value="RNA_pol_sigma70_r4_t2"/>
</dbReference>
<dbReference type="AlphaFoldDB" id="A0AAJ2KZM5"/>
<evidence type="ECO:0000256" key="2">
    <source>
        <dbReference type="ARBA" id="ARBA00023015"/>
    </source>
</evidence>
<dbReference type="InterPro" id="IPR014284">
    <property type="entry name" value="RNA_pol_sigma-70_dom"/>
</dbReference>
<dbReference type="Pfam" id="PF08281">
    <property type="entry name" value="Sigma70_r4_2"/>
    <property type="match status" value="1"/>
</dbReference>
<evidence type="ECO:0000313" key="8">
    <source>
        <dbReference type="Proteomes" id="UP001285636"/>
    </source>
</evidence>